<dbReference type="SMART" id="SM00530">
    <property type="entry name" value="HTH_XRE"/>
    <property type="match status" value="1"/>
</dbReference>
<dbReference type="Gene3D" id="1.10.260.40">
    <property type="entry name" value="lambda repressor-like DNA-binding domains"/>
    <property type="match status" value="1"/>
</dbReference>
<dbReference type="Pfam" id="PF13560">
    <property type="entry name" value="HTH_31"/>
    <property type="match status" value="1"/>
</dbReference>
<dbReference type="EMBL" id="WBMO01000001">
    <property type="protein sequence ID" value="MDV2477140.1"/>
    <property type="molecule type" value="Genomic_DNA"/>
</dbReference>
<dbReference type="Proteomes" id="UP001275440">
    <property type="component" value="Unassembled WGS sequence"/>
</dbReference>
<accession>A0ABU3WT29</accession>
<dbReference type="CDD" id="cd00093">
    <property type="entry name" value="HTH_XRE"/>
    <property type="match status" value="1"/>
</dbReference>
<evidence type="ECO:0000259" key="3">
    <source>
        <dbReference type="PROSITE" id="PS50943"/>
    </source>
</evidence>
<feature type="region of interest" description="Disordered" evidence="2">
    <location>
        <begin position="1"/>
        <end position="62"/>
    </location>
</feature>
<feature type="compositionally biased region" description="Basic and acidic residues" evidence="2">
    <location>
        <begin position="1"/>
        <end position="15"/>
    </location>
</feature>
<comment type="caution">
    <text evidence="4">The sequence shown here is derived from an EMBL/GenBank/DDBJ whole genome shotgun (WGS) entry which is preliminary data.</text>
</comment>
<sequence>MEMDARRIRDRDRRGLTPRVAAPAPRRGRDGRNARSNRTDDPDMKPEEAARDSTTSALDDREVDRLIGNELRAQRSRRRMTIVALAEASGVSRSTIERIERGARSMRVPQLFAFATALQIDPVTFVDRALEADHVSHRPEVTGNRSNP</sequence>
<evidence type="ECO:0000256" key="2">
    <source>
        <dbReference type="SAM" id="MobiDB-lite"/>
    </source>
</evidence>
<protein>
    <submittedName>
        <fullName evidence="4">Helix-turn-helix transcriptional regulator</fullName>
    </submittedName>
</protein>
<name>A0ABU3WT29_9NOCA</name>
<dbReference type="PROSITE" id="PS50943">
    <property type="entry name" value="HTH_CROC1"/>
    <property type="match status" value="1"/>
</dbReference>
<dbReference type="PANTHER" id="PTHR46797">
    <property type="entry name" value="HTH-TYPE TRANSCRIPTIONAL REGULATOR"/>
    <property type="match status" value="1"/>
</dbReference>
<feature type="compositionally biased region" description="Basic and acidic residues" evidence="2">
    <location>
        <begin position="27"/>
        <end position="51"/>
    </location>
</feature>
<keyword evidence="5" id="KW-1185">Reference proteome</keyword>
<reference evidence="4 5" key="1">
    <citation type="submission" date="2019-10" db="EMBL/GenBank/DDBJ databases">
        <title>Draft Genome Assembly of Rhodococcus zopfii DSM44189.</title>
        <authorList>
            <person name="Sutton J.M."/>
            <person name="Akob D.M."/>
            <person name="Bushman T.J."/>
        </authorList>
    </citation>
    <scope>NUCLEOTIDE SEQUENCE [LARGE SCALE GENOMIC DNA]</scope>
    <source>
        <strain evidence="4 5">DSM 44189</strain>
    </source>
</reference>
<dbReference type="InterPro" id="IPR050807">
    <property type="entry name" value="TransReg_Diox_bact_type"/>
</dbReference>
<evidence type="ECO:0000313" key="4">
    <source>
        <dbReference type="EMBL" id="MDV2477140.1"/>
    </source>
</evidence>
<feature type="domain" description="HTH cro/C1-type" evidence="3">
    <location>
        <begin position="71"/>
        <end position="125"/>
    </location>
</feature>
<dbReference type="PANTHER" id="PTHR46797:SF1">
    <property type="entry name" value="METHYLPHOSPHONATE SYNTHASE"/>
    <property type="match status" value="1"/>
</dbReference>
<gene>
    <name evidence="4" type="ORF">F8M49_20685</name>
</gene>
<evidence type="ECO:0000256" key="1">
    <source>
        <dbReference type="ARBA" id="ARBA00023125"/>
    </source>
</evidence>
<dbReference type="InterPro" id="IPR001387">
    <property type="entry name" value="Cro/C1-type_HTH"/>
</dbReference>
<keyword evidence="1" id="KW-0238">DNA-binding</keyword>
<dbReference type="InterPro" id="IPR010982">
    <property type="entry name" value="Lambda_DNA-bd_dom_sf"/>
</dbReference>
<dbReference type="SUPFAM" id="SSF47413">
    <property type="entry name" value="lambda repressor-like DNA-binding domains"/>
    <property type="match status" value="1"/>
</dbReference>
<evidence type="ECO:0000313" key="5">
    <source>
        <dbReference type="Proteomes" id="UP001275440"/>
    </source>
</evidence>
<proteinExistence type="predicted"/>
<organism evidence="4 5">
    <name type="scientific">Rhodococcus zopfii</name>
    <dbReference type="NCBI Taxonomy" id="43772"/>
    <lineage>
        <taxon>Bacteria</taxon>
        <taxon>Bacillati</taxon>
        <taxon>Actinomycetota</taxon>
        <taxon>Actinomycetes</taxon>
        <taxon>Mycobacteriales</taxon>
        <taxon>Nocardiaceae</taxon>
        <taxon>Rhodococcus</taxon>
    </lineage>
</organism>